<dbReference type="RefSeq" id="WP_285667688.1">
    <property type="nucleotide sequence ID" value="NZ_BSTX01000010.1"/>
</dbReference>
<comment type="caution">
    <text evidence="1">The sequence shown here is derived from an EMBL/GenBank/DDBJ whole genome shotgun (WGS) entry which is preliminary data.</text>
</comment>
<keyword evidence="2" id="KW-1185">Reference proteome</keyword>
<gene>
    <name evidence="1" type="ORF">Afil01_69080</name>
</gene>
<evidence type="ECO:0000313" key="2">
    <source>
        <dbReference type="Proteomes" id="UP001165079"/>
    </source>
</evidence>
<sequence>MLEYWRAVRDMEWMIPTDRPLDVLVEELTVLLASPDPELRDELAYTGLVRWTLKGSLDDRLTDLGYRMVKLFEHPDVQARTFATLILGAVMERDNAADLLDVADVRAWRDAFVNWWATEPDVRGWDDELGWLHAVAHGADTLAAFGCSPRLSAMEAADLLDVGVARLIAPSGYLYAHQEDDRLALAFALILCRQDLTEELSVAWLSGVQRYFEAGEPGPVPVPASNTMRMMHSLYLHVDLGVHYENLTRELAHAEAVRREMVRLLSMVWPSLPTL</sequence>
<organism evidence="1 2">
    <name type="scientific">Actinorhabdospora filicis</name>
    <dbReference type="NCBI Taxonomy" id="1785913"/>
    <lineage>
        <taxon>Bacteria</taxon>
        <taxon>Bacillati</taxon>
        <taxon>Actinomycetota</taxon>
        <taxon>Actinomycetes</taxon>
        <taxon>Micromonosporales</taxon>
        <taxon>Micromonosporaceae</taxon>
        <taxon>Actinorhabdospora</taxon>
    </lineage>
</organism>
<dbReference type="AlphaFoldDB" id="A0A9W6WDZ9"/>
<evidence type="ECO:0000313" key="1">
    <source>
        <dbReference type="EMBL" id="GLZ82101.1"/>
    </source>
</evidence>
<dbReference type="InterPro" id="IPR021247">
    <property type="entry name" value="DUF2785"/>
</dbReference>
<reference evidence="1" key="1">
    <citation type="submission" date="2023-03" db="EMBL/GenBank/DDBJ databases">
        <title>Actinorhabdospora filicis NBRC 111898.</title>
        <authorList>
            <person name="Ichikawa N."/>
            <person name="Sato H."/>
            <person name="Tonouchi N."/>
        </authorList>
    </citation>
    <scope>NUCLEOTIDE SEQUENCE</scope>
    <source>
        <strain evidence="1">NBRC 111898</strain>
    </source>
</reference>
<dbReference type="Proteomes" id="UP001165079">
    <property type="component" value="Unassembled WGS sequence"/>
</dbReference>
<proteinExistence type="predicted"/>
<dbReference type="Pfam" id="PF10978">
    <property type="entry name" value="DUF2785"/>
    <property type="match status" value="1"/>
</dbReference>
<accession>A0A9W6WDZ9</accession>
<evidence type="ECO:0008006" key="3">
    <source>
        <dbReference type="Google" id="ProtNLM"/>
    </source>
</evidence>
<name>A0A9W6WDZ9_9ACTN</name>
<protein>
    <recommendedName>
        <fullName evidence="3">DUF2785 domain-containing protein</fullName>
    </recommendedName>
</protein>
<dbReference type="EMBL" id="BSTX01000010">
    <property type="protein sequence ID" value="GLZ82101.1"/>
    <property type="molecule type" value="Genomic_DNA"/>
</dbReference>